<protein>
    <submittedName>
        <fullName evidence="2">Uncharacterized protein</fullName>
    </submittedName>
</protein>
<dbReference type="AlphaFoldDB" id="A0A843X3P1"/>
<name>A0A843X3P1_COLES</name>
<gene>
    <name evidence="2" type="ORF">Taro_046095</name>
</gene>
<keyword evidence="3" id="KW-1185">Reference proteome</keyword>
<sequence length="90" mass="10121">MAQSKGRNVKKRSTSVDTSPGQVDTRVDTKCRQVDTREPSQKACFTVWDMVSTLDHLRSTLETSPRELICQSGTVCRHTSWAGRHTLESL</sequence>
<organism evidence="2 3">
    <name type="scientific">Colocasia esculenta</name>
    <name type="common">Wild taro</name>
    <name type="synonym">Arum esculentum</name>
    <dbReference type="NCBI Taxonomy" id="4460"/>
    <lineage>
        <taxon>Eukaryota</taxon>
        <taxon>Viridiplantae</taxon>
        <taxon>Streptophyta</taxon>
        <taxon>Embryophyta</taxon>
        <taxon>Tracheophyta</taxon>
        <taxon>Spermatophyta</taxon>
        <taxon>Magnoliopsida</taxon>
        <taxon>Liliopsida</taxon>
        <taxon>Araceae</taxon>
        <taxon>Aroideae</taxon>
        <taxon>Colocasieae</taxon>
        <taxon>Colocasia</taxon>
    </lineage>
</organism>
<reference evidence="2" key="1">
    <citation type="submission" date="2017-07" db="EMBL/GenBank/DDBJ databases">
        <title>Taro Niue Genome Assembly and Annotation.</title>
        <authorList>
            <person name="Atibalentja N."/>
            <person name="Keating K."/>
            <person name="Fields C.J."/>
        </authorList>
    </citation>
    <scope>NUCLEOTIDE SEQUENCE</scope>
    <source>
        <strain evidence="2">Niue_2</strain>
        <tissue evidence="2">Leaf</tissue>
    </source>
</reference>
<proteinExistence type="predicted"/>
<evidence type="ECO:0000313" key="3">
    <source>
        <dbReference type="Proteomes" id="UP000652761"/>
    </source>
</evidence>
<dbReference type="EMBL" id="NMUH01005589">
    <property type="protein sequence ID" value="MQM13171.1"/>
    <property type="molecule type" value="Genomic_DNA"/>
</dbReference>
<evidence type="ECO:0000256" key="1">
    <source>
        <dbReference type="SAM" id="MobiDB-lite"/>
    </source>
</evidence>
<dbReference type="Proteomes" id="UP000652761">
    <property type="component" value="Unassembled WGS sequence"/>
</dbReference>
<evidence type="ECO:0000313" key="2">
    <source>
        <dbReference type="EMBL" id="MQM13171.1"/>
    </source>
</evidence>
<comment type="caution">
    <text evidence="2">The sequence shown here is derived from an EMBL/GenBank/DDBJ whole genome shotgun (WGS) entry which is preliminary data.</text>
</comment>
<accession>A0A843X3P1</accession>
<feature type="region of interest" description="Disordered" evidence="1">
    <location>
        <begin position="1"/>
        <end position="28"/>
    </location>
</feature>